<evidence type="ECO:0000313" key="2">
    <source>
        <dbReference type="Proteomes" id="UP001054252"/>
    </source>
</evidence>
<dbReference type="Proteomes" id="UP001054252">
    <property type="component" value="Unassembled WGS sequence"/>
</dbReference>
<proteinExistence type="predicted"/>
<dbReference type="AlphaFoldDB" id="A0AAV5M5H9"/>
<evidence type="ECO:0000313" key="1">
    <source>
        <dbReference type="EMBL" id="GKV45035.1"/>
    </source>
</evidence>
<sequence length="69" mass="7626">MHLLENSDLHRFLAENSLGSHCFPNDSDRLPIMQGFTSVTDTTPLDKALVALKNPISISSEAFSLVILR</sequence>
<keyword evidence="2" id="KW-1185">Reference proteome</keyword>
<protein>
    <submittedName>
        <fullName evidence="1">Uncharacterized protein</fullName>
    </submittedName>
</protein>
<gene>
    <name evidence="1" type="ORF">SLEP1_g52164</name>
</gene>
<name>A0AAV5M5H9_9ROSI</name>
<dbReference type="EMBL" id="BPVZ01000189">
    <property type="protein sequence ID" value="GKV45035.1"/>
    <property type="molecule type" value="Genomic_DNA"/>
</dbReference>
<reference evidence="1 2" key="1">
    <citation type="journal article" date="2021" name="Commun. Biol.">
        <title>The genome of Shorea leprosula (Dipterocarpaceae) highlights the ecological relevance of drought in aseasonal tropical rainforests.</title>
        <authorList>
            <person name="Ng K.K.S."/>
            <person name="Kobayashi M.J."/>
            <person name="Fawcett J.A."/>
            <person name="Hatakeyama M."/>
            <person name="Paape T."/>
            <person name="Ng C.H."/>
            <person name="Ang C.C."/>
            <person name="Tnah L.H."/>
            <person name="Lee C.T."/>
            <person name="Nishiyama T."/>
            <person name="Sese J."/>
            <person name="O'Brien M.J."/>
            <person name="Copetti D."/>
            <person name="Mohd Noor M.I."/>
            <person name="Ong R.C."/>
            <person name="Putra M."/>
            <person name="Sireger I.Z."/>
            <person name="Indrioko S."/>
            <person name="Kosugi Y."/>
            <person name="Izuno A."/>
            <person name="Isagi Y."/>
            <person name="Lee S.L."/>
            <person name="Shimizu K.K."/>
        </authorList>
    </citation>
    <scope>NUCLEOTIDE SEQUENCE [LARGE SCALE GENOMIC DNA]</scope>
    <source>
        <strain evidence="1">214</strain>
    </source>
</reference>
<accession>A0AAV5M5H9</accession>
<organism evidence="1 2">
    <name type="scientific">Rubroshorea leprosula</name>
    <dbReference type="NCBI Taxonomy" id="152421"/>
    <lineage>
        <taxon>Eukaryota</taxon>
        <taxon>Viridiplantae</taxon>
        <taxon>Streptophyta</taxon>
        <taxon>Embryophyta</taxon>
        <taxon>Tracheophyta</taxon>
        <taxon>Spermatophyta</taxon>
        <taxon>Magnoliopsida</taxon>
        <taxon>eudicotyledons</taxon>
        <taxon>Gunneridae</taxon>
        <taxon>Pentapetalae</taxon>
        <taxon>rosids</taxon>
        <taxon>malvids</taxon>
        <taxon>Malvales</taxon>
        <taxon>Dipterocarpaceae</taxon>
        <taxon>Rubroshorea</taxon>
    </lineage>
</organism>
<comment type="caution">
    <text evidence="1">The sequence shown here is derived from an EMBL/GenBank/DDBJ whole genome shotgun (WGS) entry which is preliminary data.</text>
</comment>